<accession>A0A1X0QU41</accession>
<feature type="transmembrane region" description="Helical" evidence="7">
    <location>
        <begin position="879"/>
        <end position="899"/>
    </location>
</feature>
<evidence type="ECO:0000256" key="2">
    <source>
        <dbReference type="ARBA" id="ARBA00022692"/>
    </source>
</evidence>
<dbReference type="GO" id="GO:0016020">
    <property type="term" value="C:membrane"/>
    <property type="evidence" value="ECO:0007669"/>
    <property type="project" value="UniProtKB-SubCell"/>
</dbReference>
<evidence type="ECO:0000259" key="8">
    <source>
        <dbReference type="PROSITE" id="PS50011"/>
    </source>
</evidence>
<evidence type="ECO:0000256" key="3">
    <source>
        <dbReference type="ARBA" id="ARBA00022989"/>
    </source>
</evidence>
<organism evidence="9">
    <name type="scientific">Rhizopus microsporus var. microsporus</name>
    <dbReference type="NCBI Taxonomy" id="86635"/>
    <lineage>
        <taxon>Eukaryota</taxon>
        <taxon>Fungi</taxon>
        <taxon>Fungi incertae sedis</taxon>
        <taxon>Mucoromycota</taxon>
        <taxon>Mucoromycotina</taxon>
        <taxon>Mucoromycetes</taxon>
        <taxon>Mucorales</taxon>
        <taxon>Mucorineae</taxon>
        <taxon>Rhizopodaceae</taxon>
        <taxon>Rhizopus</taxon>
    </lineage>
</organism>
<feature type="transmembrane region" description="Helical" evidence="7">
    <location>
        <begin position="822"/>
        <end position="842"/>
    </location>
</feature>
<keyword evidence="4 7" id="KW-0472">Membrane</keyword>
<dbReference type="Gene3D" id="1.10.510.10">
    <property type="entry name" value="Transferase(Phosphotransferase) domain 1"/>
    <property type="match status" value="1"/>
</dbReference>
<sequence length="1088" mass="121189">MRHPDMLRYLDGIETEQSIMFVTDPVEPLSNQLGQDPDKNLIMWGLYKVANAIKFINDDCDMVHGNVRVSSIFTNKAGEWKLGGFELLCSMKEESPMILTFGGLVPDAQRYATPEVKKSGWTVIKDLPTGAIDSYHLGCLIYEAYNHRFETTDSLLNQKGNLPPSIQRAYTHLLNPNYKSRATADMFLDDGLSAKGFFSNDFVKVNLFLENISIKEQSEKEGFFKKLDAYIDSFPSQFCKYKILPELMKAFEFGSGGAKALGAIVKVGDYLSDEEYESIIIDPIIRMFASPDRAIRISLLENMPKFIEHMNNKMVTNQVFPNIATGFTDVVPIIREQTIKSVLLLVPKLNERIINYDLLKYLAKLQMDPEPGIRTNTTICLGKIARYLSESTRKKVLISAFTRSLRDSFFHARVAALMALNATVEFYDAQECATKVLPAVSAALIDKEKPVRDQAFKALNTFVKKVQEFADNMPETAIEPATASPNSEEAKAQATSMTGVLGGATKGLAGWAVSSIQSRFSTPSGEIGNPVNTVDASTPTASHQNVATPPLQKSASIRFDIQSIEPDVTEETNAWDDEDTIPFDTNSEATNGTSDFASPVTQAEATSPLSNDYTATSPVSTFGVSKAAQGSMKLGHSKPNKIDDGGLDSMISALKDTKDERKTELERKREERRQILRNAVFVSLFIMVILHEISCMILPTKTTYLAHSTAILSEKPTHLSKRDDIETNLELYQNWASICRQYRNGGYNAIIASNTNDDIDINKLWKTITQTINCGPGGPVTVTTTVSASPTSVPSNSGSSPCQGQCWSDYLWHTYGDGISPAQGFVGTLCIVVGFYFFILGFRFFRPTMALVGFIFFATMTWIGLVNNEPTGGYPLADLIYICVSAGLGVLGAFLFVYFYPAGIYCLAGLGGFYVAVYIMSWKENLVIIIKVARVCFIIGCGVLSCVLLYFAETYMVFMYTAFIGSYLFFFGLDFFVHTGFINPWLLIFDGNPNHHNTYLMSTSVRVMLALVLFIFLVSIIWQYYWHVIRCPRKFGVVIVEEEVKKEEKKEEKPADPPSEPIVCCPPPYYPPPYYPQPIFTQNIYTAH</sequence>
<evidence type="ECO:0000313" key="9">
    <source>
        <dbReference type="EMBL" id="ORE03251.1"/>
    </source>
</evidence>
<evidence type="ECO:0000256" key="4">
    <source>
        <dbReference type="ARBA" id="ARBA00023136"/>
    </source>
</evidence>
<dbReference type="GO" id="GO:0005524">
    <property type="term" value="F:ATP binding"/>
    <property type="evidence" value="ECO:0007669"/>
    <property type="project" value="InterPro"/>
</dbReference>
<dbReference type="Gene3D" id="1.25.10.10">
    <property type="entry name" value="Leucine-rich Repeat Variant"/>
    <property type="match status" value="1"/>
</dbReference>
<feature type="compositionally biased region" description="Polar residues" evidence="6">
    <location>
        <begin position="583"/>
        <end position="597"/>
    </location>
</feature>
<dbReference type="GO" id="GO:0005737">
    <property type="term" value="C:cytoplasm"/>
    <property type="evidence" value="ECO:0007669"/>
    <property type="project" value="TreeGrafter"/>
</dbReference>
<keyword evidence="2 7" id="KW-0812">Transmembrane</keyword>
<dbReference type="Pfam" id="PF13886">
    <property type="entry name" value="TM7S3_TM198"/>
    <property type="match status" value="1"/>
</dbReference>
<keyword evidence="5" id="KW-0175">Coiled coil</keyword>
<dbReference type="PROSITE" id="PS50011">
    <property type="entry name" value="PROTEIN_KINASE_DOM"/>
    <property type="match status" value="1"/>
</dbReference>
<feature type="transmembrane region" description="Helical" evidence="7">
    <location>
        <begin position="928"/>
        <end position="952"/>
    </location>
</feature>
<feature type="transmembrane region" description="Helical" evidence="7">
    <location>
        <begin position="964"/>
        <end position="987"/>
    </location>
</feature>
<feature type="domain" description="Protein kinase" evidence="8">
    <location>
        <begin position="1"/>
        <end position="198"/>
    </location>
</feature>
<evidence type="ECO:0000256" key="5">
    <source>
        <dbReference type="SAM" id="Coils"/>
    </source>
</evidence>
<dbReference type="InterPro" id="IPR016024">
    <property type="entry name" value="ARM-type_fold"/>
</dbReference>
<dbReference type="VEuPathDB" id="FungiDB:BCV72DRAFT_279507"/>
<dbReference type="InterPro" id="IPR025256">
    <property type="entry name" value="TM7S3/TM198-like_dom"/>
</dbReference>
<comment type="subcellular location">
    <subcellularLocation>
        <location evidence="1">Membrane</location>
        <topology evidence="1">Multi-pass membrane protein</topology>
    </subcellularLocation>
</comment>
<dbReference type="InterPro" id="IPR011989">
    <property type="entry name" value="ARM-like"/>
</dbReference>
<dbReference type="EMBL" id="KV922011">
    <property type="protein sequence ID" value="ORE03251.1"/>
    <property type="molecule type" value="Genomic_DNA"/>
</dbReference>
<dbReference type="PANTHER" id="PTHR12984:SF3">
    <property type="entry name" value="N-TERMINAL KINASE-LIKE PROTEIN"/>
    <property type="match status" value="1"/>
</dbReference>
<dbReference type="OrthoDB" id="447103at2759"/>
<feature type="transmembrane region" description="Helical" evidence="7">
    <location>
        <begin position="849"/>
        <end position="867"/>
    </location>
</feature>
<feature type="coiled-coil region" evidence="5">
    <location>
        <begin position="651"/>
        <end position="678"/>
    </location>
</feature>
<dbReference type="SUPFAM" id="SSF48371">
    <property type="entry name" value="ARM repeat"/>
    <property type="match status" value="1"/>
</dbReference>
<keyword evidence="3 7" id="KW-1133">Transmembrane helix</keyword>
<proteinExistence type="predicted"/>
<dbReference type="InterPro" id="IPR000719">
    <property type="entry name" value="Prot_kinase_dom"/>
</dbReference>
<dbReference type="GO" id="GO:0006409">
    <property type="term" value="P:tRNA export from nucleus"/>
    <property type="evidence" value="ECO:0007669"/>
    <property type="project" value="TreeGrafter"/>
</dbReference>
<feature type="transmembrane region" description="Helical" evidence="7">
    <location>
        <begin position="904"/>
        <end position="922"/>
    </location>
</feature>
<gene>
    <name evidence="9" type="ORF">BCV72DRAFT_279507</name>
</gene>
<dbReference type="GO" id="GO:0004672">
    <property type="term" value="F:protein kinase activity"/>
    <property type="evidence" value="ECO:0007669"/>
    <property type="project" value="InterPro"/>
</dbReference>
<dbReference type="SUPFAM" id="SSF56112">
    <property type="entry name" value="Protein kinase-like (PK-like)"/>
    <property type="match status" value="1"/>
</dbReference>
<evidence type="ECO:0000256" key="6">
    <source>
        <dbReference type="SAM" id="MobiDB-lite"/>
    </source>
</evidence>
<dbReference type="AlphaFoldDB" id="A0A1X0QU41"/>
<feature type="transmembrane region" description="Helical" evidence="7">
    <location>
        <begin position="1007"/>
        <end position="1026"/>
    </location>
</feature>
<feature type="compositionally biased region" description="Acidic residues" evidence="6">
    <location>
        <begin position="567"/>
        <end position="581"/>
    </location>
</feature>
<dbReference type="Proteomes" id="UP000242414">
    <property type="component" value="Unassembled WGS sequence"/>
</dbReference>
<dbReference type="InterPro" id="IPR051177">
    <property type="entry name" value="CIK-Related_Protein"/>
</dbReference>
<dbReference type="PANTHER" id="PTHR12984">
    <property type="entry name" value="SCY1-RELATED S/T PROTEIN KINASE-LIKE"/>
    <property type="match status" value="1"/>
</dbReference>
<evidence type="ECO:0000256" key="1">
    <source>
        <dbReference type="ARBA" id="ARBA00004141"/>
    </source>
</evidence>
<feature type="region of interest" description="Disordered" evidence="6">
    <location>
        <begin position="565"/>
        <end position="597"/>
    </location>
</feature>
<feature type="region of interest" description="Disordered" evidence="6">
    <location>
        <begin position="521"/>
        <end position="548"/>
    </location>
</feature>
<dbReference type="InterPro" id="IPR011009">
    <property type="entry name" value="Kinase-like_dom_sf"/>
</dbReference>
<name>A0A1X0QU41_RHIZD</name>
<protein>
    <recommendedName>
        <fullName evidence="8">Protein kinase domain-containing protein</fullName>
    </recommendedName>
</protein>
<evidence type="ECO:0000256" key="7">
    <source>
        <dbReference type="SAM" id="Phobius"/>
    </source>
</evidence>
<reference evidence="9" key="1">
    <citation type="journal article" date="2016" name="Proc. Natl. Acad. Sci. U.S.A.">
        <title>Lipid metabolic changes in an early divergent fungus govern the establishment of a mutualistic symbiosis with endobacteria.</title>
        <authorList>
            <person name="Lastovetsky O.A."/>
            <person name="Gaspar M.L."/>
            <person name="Mondo S.J."/>
            <person name="LaButti K.M."/>
            <person name="Sandor L."/>
            <person name="Grigoriev I.V."/>
            <person name="Henry S.A."/>
            <person name="Pawlowska T.E."/>
        </authorList>
    </citation>
    <scope>NUCLEOTIDE SEQUENCE [LARGE SCALE GENOMIC DNA]</scope>
    <source>
        <strain evidence="9">ATCC 52814</strain>
    </source>
</reference>